<feature type="region of interest" description="Disordered" evidence="2">
    <location>
        <begin position="38"/>
        <end position="60"/>
    </location>
</feature>
<dbReference type="InterPro" id="IPR013815">
    <property type="entry name" value="ATP_grasp_subdomain_1"/>
</dbReference>
<evidence type="ECO:0000256" key="1">
    <source>
        <dbReference type="PROSITE-ProRule" id="PRU00409"/>
    </source>
</evidence>
<dbReference type="GO" id="GO:0016874">
    <property type="term" value="F:ligase activity"/>
    <property type="evidence" value="ECO:0007669"/>
    <property type="project" value="UniProtKB-KW"/>
</dbReference>
<organism evidence="4 5">
    <name type="scientific">Halorubrum rutilum</name>
    <dbReference type="NCBI Taxonomy" id="1364933"/>
    <lineage>
        <taxon>Archaea</taxon>
        <taxon>Methanobacteriati</taxon>
        <taxon>Methanobacteriota</taxon>
        <taxon>Stenosarchaea group</taxon>
        <taxon>Halobacteria</taxon>
        <taxon>Halobacteriales</taxon>
        <taxon>Haloferacaceae</taxon>
        <taxon>Halorubrum</taxon>
    </lineage>
</organism>
<feature type="domain" description="ATP-grasp" evidence="3">
    <location>
        <begin position="109"/>
        <end position="307"/>
    </location>
</feature>
<keyword evidence="1" id="KW-0067">ATP-binding</keyword>
<keyword evidence="1" id="KW-0547">Nucleotide-binding</keyword>
<sequence>MLRLAMTTDAETFDRVREPLADRGIEVEHVRAKERSLRVSGGEADALGEGGGGAGGDGSEGNAEFDGFDVGFVYPSRLMEGAVVDARLSVPWVNGRDAVLASRNKAGALAALDDAGLPTPRTTLVSNPVSEAVVADAVSRFSYPVVVKPNSATRGVGVATAGDLDSLLGVVDYLNLVHDYRATGDKSYLIQEFLPDARDYRAMVVDGAYAGAVRRELPADARERGRWKHNVHRGAEATGVDLPERARELVERAAETLGIDYLGVDLLETDDRLVVSETNARPTVDAATKYEPDFYDRLAGLIERTAGSED</sequence>
<evidence type="ECO:0000313" key="5">
    <source>
        <dbReference type="Proteomes" id="UP001596545"/>
    </source>
</evidence>
<reference evidence="4 5" key="1">
    <citation type="journal article" date="2019" name="Int. J. Syst. Evol. Microbiol.">
        <title>The Global Catalogue of Microorganisms (GCM) 10K type strain sequencing project: providing services to taxonomists for standard genome sequencing and annotation.</title>
        <authorList>
            <consortium name="The Broad Institute Genomics Platform"/>
            <consortium name="The Broad Institute Genome Sequencing Center for Infectious Disease"/>
            <person name="Wu L."/>
            <person name="Ma J."/>
        </authorList>
    </citation>
    <scope>NUCLEOTIDE SEQUENCE [LARGE SCALE GENOMIC DNA]</scope>
    <source>
        <strain evidence="4 5">CGMCC 1.12554</strain>
    </source>
</reference>
<evidence type="ECO:0000256" key="2">
    <source>
        <dbReference type="SAM" id="MobiDB-lite"/>
    </source>
</evidence>
<feature type="compositionally biased region" description="Gly residues" evidence="2">
    <location>
        <begin position="48"/>
        <end position="59"/>
    </location>
</feature>
<protein>
    <submittedName>
        <fullName evidence="4">RimK family alpha-L-glutamate ligase</fullName>
    </submittedName>
</protein>
<dbReference type="InterPro" id="IPR011761">
    <property type="entry name" value="ATP-grasp"/>
</dbReference>
<dbReference type="AlphaFoldDB" id="A0ABD6AH86"/>
<name>A0ABD6AH86_9EURY</name>
<dbReference type="Pfam" id="PF08443">
    <property type="entry name" value="RimK"/>
    <property type="match status" value="1"/>
</dbReference>
<evidence type="ECO:0000259" key="3">
    <source>
        <dbReference type="PROSITE" id="PS50975"/>
    </source>
</evidence>
<gene>
    <name evidence="4" type="ORF">ACFQMF_01880</name>
</gene>
<dbReference type="Gene3D" id="3.30.1490.20">
    <property type="entry name" value="ATP-grasp fold, A domain"/>
    <property type="match status" value="1"/>
</dbReference>
<dbReference type="GO" id="GO:0005524">
    <property type="term" value="F:ATP binding"/>
    <property type="evidence" value="ECO:0007669"/>
    <property type="project" value="UniProtKB-UniRule"/>
</dbReference>
<dbReference type="RefSeq" id="WP_256407421.1">
    <property type="nucleotide sequence ID" value="NZ_JANHDN010000001.1"/>
</dbReference>
<accession>A0ABD6AH86</accession>
<dbReference type="SUPFAM" id="SSF56059">
    <property type="entry name" value="Glutathione synthetase ATP-binding domain-like"/>
    <property type="match status" value="1"/>
</dbReference>
<comment type="caution">
    <text evidence="4">The sequence shown here is derived from an EMBL/GenBank/DDBJ whole genome shotgun (WGS) entry which is preliminary data.</text>
</comment>
<keyword evidence="4" id="KW-0436">Ligase</keyword>
<keyword evidence="5" id="KW-1185">Reference proteome</keyword>
<evidence type="ECO:0000313" key="4">
    <source>
        <dbReference type="EMBL" id="MFC7323322.1"/>
    </source>
</evidence>
<dbReference type="PROSITE" id="PS50975">
    <property type="entry name" value="ATP_GRASP"/>
    <property type="match status" value="1"/>
</dbReference>
<dbReference type="PANTHER" id="PTHR21621">
    <property type="entry name" value="RIBOSOMAL PROTEIN S6 MODIFICATION PROTEIN"/>
    <property type="match status" value="1"/>
</dbReference>
<dbReference type="Proteomes" id="UP001596545">
    <property type="component" value="Unassembled WGS sequence"/>
</dbReference>
<dbReference type="Gene3D" id="3.30.470.20">
    <property type="entry name" value="ATP-grasp fold, B domain"/>
    <property type="match status" value="1"/>
</dbReference>
<proteinExistence type="predicted"/>
<dbReference type="EMBL" id="JBHTBL010000001">
    <property type="protein sequence ID" value="MFC7323322.1"/>
    <property type="molecule type" value="Genomic_DNA"/>
</dbReference>
<dbReference type="PANTHER" id="PTHR21621:SF0">
    <property type="entry name" value="BETA-CITRYLGLUTAMATE SYNTHASE B-RELATED"/>
    <property type="match status" value="1"/>
</dbReference>
<dbReference type="InterPro" id="IPR013651">
    <property type="entry name" value="ATP-grasp_RimK-type"/>
</dbReference>